<accession>A0A9D3MVC1</accession>
<feature type="signal peptide" evidence="2">
    <location>
        <begin position="1"/>
        <end position="18"/>
    </location>
</feature>
<protein>
    <recommendedName>
        <fullName evidence="3">Cystatin domain-containing protein</fullName>
    </recommendedName>
</protein>
<dbReference type="GO" id="GO:0031982">
    <property type="term" value="C:vesicle"/>
    <property type="evidence" value="ECO:0007669"/>
    <property type="project" value="TreeGrafter"/>
</dbReference>
<comment type="similarity">
    <text evidence="1">Belongs to the cystatin family.</text>
</comment>
<dbReference type="Pfam" id="PF00031">
    <property type="entry name" value="Cystatin"/>
    <property type="match status" value="1"/>
</dbReference>
<comment type="caution">
    <text evidence="4">The sequence shown here is derived from an EMBL/GenBank/DDBJ whole genome shotgun (WGS) entry which is preliminary data.</text>
</comment>
<dbReference type="InterPro" id="IPR046350">
    <property type="entry name" value="Cystatin_sf"/>
</dbReference>
<dbReference type="GO" id="GO:0005615">
    <property type="term" value="C:extracellular space"/>
    <property type="evidence" value="ECO:0007669"/>
    <property type="project" value="TreeGrafter"/>
</dbReference>
<feature type="chain" id="PRO_5038735560" description="Cystatin domain-containing protein" evidence="2">
    <location>
        <begin position="19"/>
        <end position="126"/>
    </location>
</feature>
<dbReference type="Proteomes" id="UP001044222">
    <property type="component" value="Unassembled WGS sequence"/>
</dbReference>
<dbReference type="GO" id="GO:0005737">
    <property type="term" value="C:cytoplasm"/>
    <property type="evidence" value="ECO:0007669"/>
    <property type="project" value="TreeGrafter"/>
</dbReference>
<evidence type="ECO:0000256" key="1">
    <source>
        <dbReference type="ARBA" id="ARBA00009403"/>
    </source>
</evidence>
<evidence type="ECO:0000313" key="5">
    <source>
        <dbReference type="Proteomes" id="UP001044222"/>
    </source>
</evidence>
<dbReference type="EMBL" id="JAFIRN010000002">
    <property type="protein sequence ID" value="KAG5855512.1"/>
    <property type="molecule type" value="Genomic_DNA"/>
</dbReference>
<dbReference type="SUPFAM" id="SSF54403">
    <property type="entry name" value="Cystatin/monellin"/>
    <property type="match status" value="1"/>
</dbReference>
<dbReference type="SMART" id="SM00043">
    <property type="entry name" value="CY"/>
    <property type="match status" value="1"/>
</dbReference>
<dbReference type="AlphaFoldDB" id="A0A9D3MVC1"/>
<evidence type="ECO:0000313" key="4">
    <source>
        <dbReference type="EMBL" id="KAG5855512.1"/>
    </source>
</evidence>
<dbReference type="PANTHER" id="PTHR46186">
    <property type="entry name" value="CYSTATIN"/>
    <property type="match status" value="1"/>
</dbReference>
<dbReference type="InterPro" id="IPR000010">
    <property type="entry name" value="Cystatin_dom"/>
</dbReference>
<name>A0A9D3MVC1_ANGAN</name>
<dbReference type="Gene3D" id="3.10.450.10">
    <property type="match status" value="1"/>
</dbReference>
<evidence type="ECO:0000259" key="3">
    <source>
        <dbReference type="SMART" id="SM00043"/>
    </source>
</evidence>
<keyword evidence="5" id="KW-1185">Reference proteome</keyword>
<reference evidence="4" key="1">
    <citation type="submission" date="2021-01" db="EMBL/GenBank/DDBJ databases">
        <title>A chromosome-scale assembly of European eel, Anguilla anguilla.</title>
        <authorList>
            <person name="Henkel C."/>
            <person name="Jong-Raadsen S.A."/>
            <person name="Dufour S."/>
            <person name="Weltzien F.-A."/>
            <person name="Palstra A.P."/>
            <person name="Pelster B."/>
            <person name="Spaink H.P."/>
            <person name="Van Den Thillart G.E."/>
            <person name="Jansen H."/>
            <person name="Zahm M."/>
            <person name="Klopp C."/>
            <person name="Cedric C."/>
            <person name="Louis A."/>
            <person name="Berthelot C."/>
            <person name="Parey E."/>
            <person name="Roest Crollius H."/>
            <person name="Montfort J."/>
            <person name="Robinson-Rechavi M."/>
            <person name="Bucao C."/>
            <person name="Bouchez O."/>
            <person name="Gislard M."/>
            <person name="Lluch J."/>
            <person name="Milhes M."/>
            <person name="Lampietro C."/>
            <person name="Lopez Roques C."/>
            <person name="Donnadieu C."/>
            <person name="Braasch I."/>
            <person name="Desvignes T."/>
            <person name="Postlethwait J."/>
            <person name="Bobe J."/>
            <person name="Guiguen Y."/>
            <person name="Dirks R."/>
        </authorList>
    </citation>
    <scope>NUCLEOTIDE SEQUENCE</scope>
    <source>
        <strain evidence="4">Tag_6206</strain>
        <tissue evidence="4">Liver</tissue>
    </source>
</reference>
<organism evidence="4 5">
    <name type="scientific">Anguilla anguilla</name>
    <name type="common">European freshwater eel</name>
    <name type="synonym">Muraena anguilla</name>
    <dbReference type="NCBI Taxonomy" id="7936"/>
    <lineage>
        <taxon>Eukaryota</taxon>
        <taxon>Metazoa</taxon>
        <taxon>Chordata</taxon>
        <taxon>Craniata</taxon>
        <taxon>Vertebrata</taxon>
        <taxon>Euteleostomi</taxon>
        <taxon>Actinopterygii</taxon>
        <taxon>Neopterygii</taxon>
        <taxon>Teleostei</taxon>
        <taxon>Anguilliformes</taxon>
        <taxon>Anguillidae</taxon>
        <taxon>Anguilla</taxon>
    </lineage>
</organism>
<feature type="domain" description="Cystatin" evidence="3">
    <location>
        <begin position="18"/>
        <end position="126"/>
    </location>
</feature>
<gene>
    <name evidence="4" type="ORF">ANANG_G00049820</name>
</gene>
<dbReference type="CDD" id="cd00042">
    <property type="entry name" value="CY"/>
    <property type="match status" value="1"/>
</dbReference>
<evidence type="ECO:0000256" key="2">
    <source>
        <dbReference type="SAM" id="SignalP"/>
    </source>
</evidence>
<dbReference type="PANTHER" id="PTHR46186:SF12">
    <property type="entry name" value="CYSTATIN C (AMYLOID ANGIOPATHY AND CEREBRAL HEMORRHAGE)-RELATED"/>
    <property type="match status" value="1"/>
</dbReference>
<keyword evidence="2" id="KW-0732">Signal</keyword>
<proteinExistence type="inferred from homology"/>
<dbReference type="GO" id="GO:0004869">
    <property type="term" value="F:cysteine-type endopeptidase inhibitor activity"/>
    <property type="evidence" value="ECO:0007669"/>
    <property type="project" value="InterPro"/>
</dbReference>
<sequence length="126" mass="13649">MAAFIQLLLSVAVVIASAAANGFVLSPEDPEVLKVANYAIRTYNQMNNNVYAYKLVSIQSVSAQMYPPARVKYSLSVTVGQTVCKNRPDINLADCSLHGKTMTCNFVVLAVPNSDVPSYLLTSQCK</sequence>